<proteinExistence type="predicted"/>
<evidence type="ECO:0000313" key="2">
    <source>
        <dbReference type="Proteomes" id="UP000031802"/>
    </source>
</evidence>
<dbReference type="STRING" id="1229276.DI53_1452"/>
<dbReference type="AlphaFoldDB" id="A0A0B8T4J3"/>
<gene>
    <name evidence="1" type="ORF">DI53_1452</name>
</gene>
<organism evidence="1 2">
    <name type="scientific">Sphingobacterium deserti</name>
    <dbReference type="NCBI Taxonomy" id="1229276"/>
    <lineage>
        <taxon>Bacteria</taxon>
        <taxon>Pseudomonadati</taxon>
        <taxon>Bacteroidota</taxon>
        <taxon>Sphingobacteriia</taxon>
        <taxon>Sphingobacteriales</taxon>
        <taxon>Sphingobacteriaceae</taxon>
        <taxon>Sphingobacterium</taxon>
    </lineage>
</organism>
<dbReference type="EMBL" id="JJMU01000023">
    <property type="protein sequence ID" value="KGE14778.1"/>
    <property type="molecule type" value="Genomic_DNA"/>
</dbReference>
<evidence type="ECO:0000313" key="1">
    <source>
        <dbReference type="EMBL" id="KGE14778.1"/>
    </source>
</evidence>
<keyword evidence="2" id="KW-1185">Reference proteome</keyword>
<protein>
    <submittedName>
        <fullName evidence="1">Uncharacterized protein</fullName>
    </submittedName>
</protein>
<reference evidence="1 2" key="2">
    <citation type="journal article" date="2015" name="PLoS ONE">
        <title>Whole-Genome Optical Mapping and Finished Genome Sequence of Sphingobacterium deserti sp. nov., a New Species Isolated from the Western Desert of China.</title>
        <authorList>
            <person name="Teng C."/>
            <person name="Zhou Z."/>
            <person name="Molnar I."/>
            <person name="Li X."/>
            <person name="Tang R."/>
            <person name="Chen M."/>
            <person name="Wang L."/>
            <person name="Su S."/>
            <person name="Zhang W."/>
            <person name="Lin M."/>
        </authorList>
    </citation>
    <scope>NUCLEOTIDE SEQUENCE [LARGE SCALE GENOMIC DNA]</scope>
    <source>
        <strain evidence="2">ACCC05744</strain>
    </source>
</reference>
<accession>A0A0B8T4J3</accession>
<dbReference type="PATRIC" id="fig|1229276.3.peg.1503"/>
<name>A0A0B8T4J3_9SPHI</name>
<reference evidence="2" key="1">
    <citation type="submission" date="2014-04" db="EMBL/GenBank/DDBJ databases">
        <title>Whole-Genome optical mapping and complete genome sequence of Sphingobacterium deserti sp. nov., a new spaces isolated from desert in the west of China.</title>
        <authorList>
            <person name="Teng C."/>
            <person name="Zhou Z."/>
            <person name="Li X."/>
            <person name="Chen M."/>
            <person name="Lin M."/>
            <person name="Wang L."/>
            <person name="Su S."/>
            <person name="Zhang C."/>
            <person name="Zhang W."/>
        </authorList>
    </citation>
    <scope>NUCLEOTIDE SEQUENCE [LARGE SCALE GENOMIC DNA]</scope>
    <source>
        <strain evidence="2">ACCC05744</strain>
    </source>
</reference>
<dbReference type="Proteomes" id="UP000031802">
    <property type="component" value="Unassembled WGS sequence"/>
</dbReference>
<sequence length="35" mass="3877">MIITESSKSDVVIPNVSGTKAKKTFFEPNTMLAYE</sequence>
<comment type="caution">
    <text evidence="1">The sequence shown here is derived from an EMBL/GenBank/DDBJ whole genome shotgun (WGS) entry which is preliminary data.</text>
</comment>